<evidence type="ECO:0000256" key="7">
    <source>
        <dbReference type="SAM" id="MobiDB-lite"/>
    </source>
</evidence>
<organism evidence="8 9">
    <name type="scientific">Mycetocola lacteus</name>
    <dbReference type="NCBI Taxonomy" id="76637"/>
    <lineage>
        <taxon>Bacteria</taxon>
        <taxon>Bacillati</taxon>
        <taxon>Actinomycetota</taxon>
        <taxon>Actinomycetes</taxon>
        <taxon>Micrococcales</taxon>
        <taxon>Microbacteriaceae</taxon>
        <taxon>Mycetocola</taxon>
    </lineage>
</organism>
<reference evidence="8 9" key="1">
    <citation type="submission" date="2018-10" db="EMBL/GenBank/DDBJ databases">
        <authorList>
            <person name="Li J."/>
        </authorList>
    </citation>
    <scope>NUCLEOTIDE SEQUENCE [LARGE SCALE GENOMIC DNA]</scope>
    <source>
        <strain evidence="8 9">JCM 11654</strain>
    </source>
</reference>
<dbReference type="InterPro" id="IPR002994">
    <property type="entry name" value="Surf1/Shy1"/>
</dbReference>
<keyword evidence="6" id="KW-1003">Cell membrane</keyword>
<protein>
    <recommendedName>
        <fullName evidence="6">SURF1-like protein</fullName>
    </recommendedName>
</protein>
<comment type="caution">
    <text evidence="8">The sequence shown here is derived from an EMBL/GenBank/DDBJ whole genome shotgun (WGS) entry which is preliminary data.</text>
</comment>
<proteinExistence type="inferred from homology"/>
<dbReference type="Pfam" id="PF02104">
    <property type="entry name" value="SURF1"/>
    <property type="match status" value="1"/>
</dbReference>
<comment type="subcellular location">
    <subcellularLocation>
        <location evidence="6">Cell membrane</location>
        <topology evidence="6">Multi-pass membrane protein</topology>
    </subcellularLocation>
    <subcellularLocation>
        <location evidence="1">Membrane</location>
    </subcellularLocation>
</comment>
<accession>A0A3L7AQJ0</accession>
<evidence type="ECO:0000256" key="6">
    <source>
        <dbReference type="RuleBase" id="RU363076"/>
    </source>
</evidence>
<keyword evidence="5 6" id="KW-0472">Membrane</keyword>
<feature type="transmembrane region" description="Helical" evidence="6">
    <location>
        <begin position="12"/>
        <end position="32"/>
    </location>
</feature>
<dbReference type="PANTHER" id="PTHR23427:SF2">
    <property type="entry name" value="SURFEIT LOCUS PROTEIN 1"/>
    <property type="match status" value="1"/>
</dbReference>
<evidence type="ECO:0000256" key="1">
    <source>
        <dbReference type="ARBA" id="ARBA00004370"/>
    </source>
</evidence>
<dbReference type="RefSeq" id="WP_121687923.1">
    <property type="nucleotide sequence ID" value="NZ_RCUY01000005.1"/>
</dbReference>
<dbReference type="GO" id="GO:0005886">
    <property type="term" value="C:plasma membrane"/>
    <property type="evidence" value="ECO:0007669"/>
    <property type="project" value="UniProtKB-SubCell"/>
</dbReference>
<dbReference type="PROSITE" id="PS50895">
    <property type="entry name" value="SURF1"/>
    <property type="match status" value="1"/>
</dbReference>
<dbReference type="OrthoDB" id="9807214at2"/>
<evidence type="ECO:0000313" key="8">
    <source>
        <dbReference type="EMBL" id="RLP82753.1"/>
    </source>
</evidence>
<feature type="region of interest" description="Disordered" evidence="7">
    <location>
        <begin position="260"/>
        <end position="285"/>
    </location>
</feature>
<evidence type="ECO:0000256" key="2">
    <source>
        <dbReference type="ARBA" id="ARBA00007165"/>
    </source>
</evidence>
<evidence type="ECO:0000256" key="3">
    <source>
        <dbReference type="ARBA" id="ARBA00022692"/>
    </source>
</evidence>
<comment type="similarity">
    <text evidence="2 6">Belongs to the SURF1 family.</text>
</comment>
<dbReference type="AlphaFoldDB" id="A0A3L7AQJ0"/>
<dbReference type="InterPro" id="IPR045214">
    <property type="entry name" value="Surf1/Surf4"/>
</dbReference>
<gene>
    <name evidence="8" type="ORF">D9V34_05715</name>
</gene>
<keyword evidence="4 6" id="KW-1133">Transmembrane helix</keyword>
<keyword evidence="3 6" id="KW-0812">Transmembrane</keyword>
<sequence>MNRWRFVFEKRWFAYLGVAIVFAIACVLLSNWQLDRRGEREDEIARVAKNFDATPVQIDQALPSESAFNINDRWLPVTMHGRYEEDKQILVRNRPYDGSPGYEILTPLRLDNGKVFLVNRGWVPQGNNAERPDHVPAPPSGEVTVVARLKASEDTIRGRGAPTGQLATVNLPEAEAILKERIYTGAYGLLDTEDPAPSEQRPAAVKKPDPDEGPHLSYAFQWILFALMGFTFLGWAVREEYRRVNSDDPAEKVRAAKRAAKRASKLTDADVEDAEVEDVRIHAER</sequence>
<keyword evidence="9" id="KW-1185">Reference proteome</keyword>
<name>A0A3L7AQJ0_9MICO</name>
<evidence type="ECO:0000256" key="4">
    <source>
        <dbReference type="ARBA" id="ARBA00022989"/>
    </source>
</evidence>
<feature type="transmembrane region" description="Helical" evidence="6">
    <location>
        <begin position="218"/>
        <end position="237"/>
    </location>
</feature>
<feature type="region of interest" description="Disordered" evidence="7">
    <location>
        <begin position="189"/>
        <end position="211"/>
    </location>
</feature>
<dbReference type="EMBL" id="RCUY01000005">
    <property type="protein sequence ID" value="RLP82753.1"/>
    <property type="molecule type" value="Genomic_DNA"/>
</dbReference>
<dbReference type="PROSITE" id="PS51257">
    <property type="entry name" value="PROKAR_LIPOPROTEIN"/>
    <property type="match status" value="1"/>
</dbReference>
<evidence type="ECO:0000256" key="5">
    <source>
        <dbReference type="ARBA" id="ARBA00023136"/>
    </source>
</evidence>
<dbReference type="CDD" id="cd06662">
    <property type="entry name" value="SURF1"/>
    <property type="match status" value="1"/>
</dbReference>
<dbReference type="PANTHER" id="PTHR23427">
    <property type="entry name" value="SURFEIT LOCUS PROTEIN"/>
    <property type="match status" value="1"/>
</dbReference>
<evidence type="ECO:0000313" key="9">
    <source>
        <dbReference type="Proteomes" id="UP000269438"/>
    </source>
</evidence>
<dbReference type="Proteomes" id="UP000269438">
    <property type="component" value="Unassembled WGS sequence"/>
</dbReference>